<dbReference type="Gene3D" id="3.40.50.2300">
    <property type="match status" value="1"/>
</dbReference>
<dbReference type="InterPro" id="IPR001789">
    <property type="entry name" value="Sig_transdc_resp-reg_receiver"/>
</dbReference>
<evidence type="ECO:0000313" key="6">
    <source>
        <dbReference type="EMBL" id="PKR88989.1"/>
    </source>
</evidence>
<dbReference type="AlphaFoldDB" id="A0A1I4WEU8"/>
<evidence type="ECO:0000259" key="4">
    <source>
        <dbReference type="PROSITE" id="PS50043"/>
    </source>
</evidence>
<dbReference type="CDD" id="cd17535">
    <property type="entry name" value="REC_NarL-like"/>
    <property type="match status" value="1"/>
</dbReference>
<evidence type="ECO:0000256" key="2">
    <source>
        <dbReference type="ARBA" id="ARBA00023125"/>
    </source>
</evidence>
<dbReference type="Pfam" id="PF00196">
    <property type="entry name" value="GerE"/>
    <property type="match status" value="1"/>
</dbReference>
<dbReference type="Gene3D" id="1.10.10.10">
    <property type="entry name" value="Winged helix-like DNA-binding domain superfamily/Winged helix DNA-binding domain"/>
    <property type="match status" value="1"/>
</dbReference>
<dbReference type="InterPro" id="IPR016032">
    <property type="entry name" value="Sig_transdc_resp-reg_C-effctor"/>
</dbReference>
<comment type="caution">
    <text evidence="6">The sequence shown here is derived from an EMBL/GenBank/DDBJ whole genome shotgun (WGS) entry which is preliminary data.</text>
</comment>
<organism evidence="6 7">
    <name type="scientific">Pleomorphomonas diazotrophica</name>
    <dbReference type="NCBI Taxonomy" id="1166257"/>
    <lineage>
        <taxon>Bacteria</taxon>
        <taxon>Pseudomonadati</taxon>
        <taxon>Pseudomonadota</taxon>
        <taxon>Alphaproteobacteria</taxon>
        <taxon>Hyphomicrobiales</taxon>
        <taxon>Pleomorphomonadaceae</taxon>
        <taxon>Pleomorphomonas</taxon>
    </lineage>
</organism>
<dbReference type="InterPro" id="IPR036388">
    <property type="entry name" value="WH-like_DNA-bd_sf"/>
</dbReference>
<dbReference type="InterPro" id="IPR011006">
    <property type="entry name" value="CheY-like_superfamily"/>
</dbReference>
<accession>A0A1I4WEU8</accession>
<dbReference type="EMBL" id="PJNW01000009">
    <property type="protein sequence ID" value="PKR88989.1"/>
    <property type="molecule type" value="Genomic_DNA"/>
</dbReference>
<sequence>MNERVEDAQPADVGQNWTAIVAEDHPIIQSAVVRILKKRFGFKQPILATSYDELADAVLDTGDNTLVITDLVMPGMRGLDTIKHVRSLAPKAFVAVYSSNSGEELAQGCLDLGCRAFIGKRSSEDMLAAAIETVLDGGTIIEVGADNSAVSQAVLERSALVAELSPQQLKVFQLLGDGLLNKQIAYQLGISEATVKAHVGKILETLKITSRSQAAITSAWMAEHGLI</sequence>
<dbReference type="PROSITE" id="PS50043">
    <property type="entry name" value="HTH_LUXR_2"/>
    <property type="match status" value="1"/>
</dbReference>
<dbReference type="PANTHER" id="PTHR45566">
    <property type="entry name" value="HTH-TYPE TRANSCRIPTIONAL REGULATOR YHJB-RELATED"/>
    <property type="match status" value="1"/>
</dbReference>
<dbReference type="OrthoDB" id="9814495at2"/>
<dbReference type="RefSeq" id="WP_101289733.1">
    <property type="nucleotide sequence ID" value="NZ_FOUQ01000016.1"/>
</dbReference>
<dbReference type="SMART" id="SM00448">
    <property type="entry name" value="REC"/>
    <property type="match status" value="1"/>
</dbReference>
<dbReference type="SUPFAM" id="SSF46894">
    <property type="entry name" value="C-terminal effector domain of the bipartite response regulators"/>
    <property type="match status" value="1"/>
</dbReference>
<dbReference type="GO" id="GO:0006355">
    <property type="term" value="P:regulation of DNA-templated transcription"/>
    <property type="evidence" value="ECO:0007669"/>
    <property type="project" value="InterPro"/>
</dbReference>
<feature type="modified residue" description="4-aspartylphosphate" evidence="3">
    <location>
        <position position="70"/>
    </location>
</feature>
<dbReference type="InterPro" id="IPR058245">
    <property type="entry name" value="NreC/VraR/RcsB-like_REC"/>
</dbReference>
<feature type="domain" description="HTH luxR-type" evidence="4">
    <location>
        <begin position="157"/>
        <end position="222"/>
    </location>
</feature>
<dbReference type="GO" id="GO:0000160">
    <property type="term" value="P:phosphorelay signal transduction system"/>
    <property type="evidence" value="ECO:0007669"/>
    <property type="project" value="InterPro"/>
</dbReference>
<evidence type="ECO:0000259" key="5">
    <source>
        <dbReference type="PROSITE" id="PS50110"/>
    </source>
</evidence>
<feature type="domain" description="Response regulatory" evidence="5">
    <location>
        <begin position="18"/>
        <end position="135"/>
    </location>
</feature>
<name>A0A1I4WEU8_9HYPH</name>
<gene>
    <name evidence="6" type="ORF">CXZ10_12820</name>
</gene>
<dbReference type="PRINTS" id="PR00038">
    <property type="entry name" value="HTHLUXR"/>
</dbReference>
<evidence type="ECO:0000256" key="3">
    <source>
        <dbReference type="PROSITE-ProRule" id="PRU00169"/>
    </source>
</evidence>
<evidence type="ECO:0000313" key="7">
    <source>
        <dbReference type="Proteomes" id="UP000233491"/>
    </source>
</evidence>
<proteinExistence type="predicted"/>
<dbReference type="PROSITE" id="PS50110">
    <property type="entry name" value="RESPONSE_REGULATORY"/>
    <property type="match status" value="1"/>
</dbReference>
<dbReference type="Pfam" id="PF00072">
    <property type="entry name" value="Response_reg"/>
    <property type="match status" value="1"/>
</dbReference>
<keyword evidence="1 3" id="KW-0597">Phosphoprotein</keyword>
<protein>
    <submittedName>
        <fullName evidence="6">DNA-binding response regulator</fullName>
    </submittedName>
</protein>
<reference evidence="6 7" key="1">
    <citation type="submission" date="2017-12" db="EMBL/GenBank/DDBJ databases">
        <title>Anaerobic carbon monoxide metabolism by Pleomorphomonas carboxyditropha sp. nov., a new mesophilic hydrogenogenic carboxidotroph.</title>
        <authorList>
            <person name="Esquivel-Elizondo S."/>
            <person name="Krajmalnik-Brown R."/>
        </authorList>
    </citation>
    <scope>NUCLEOTIDE SEQUENCE [LARGE SCALE GENOMIC DNA]</scope>
    <source>
        <strain evidence="6 7">R5-392</strain>
    </source>
</reference>
<dbReference type="SMART" id="SM00421">
    <property type="entry name" value="HTH_LUXR"/>
    <property type="match status" value="1"/>
</dbReference>
<dbReference type="InterPro" id="IPR000792">
    <property type="entry name" value="Tscrpt_reg_LuxR_C"/>
</dbReference>
<evidence type="ECO:0000256" key="1">
    <source>
        <dbReference type="ARBA" id="ARBA00022553"/>
    </source>
</evidence>
<dbReference type="GO" id="GO:0003677">
    <property type="term" value="F:DNA binding"/>
    <property type="evidence" value="ECO:0007669"/>
    <property type="project" value="UniProtKB-KW"/>
</dbReference>
<keyword evidence="7" id="KW-1185">Reference proteome</keyword>
<dbReference type="InterPro" id="IPR051015">
    <property type="entry name" value="EvgA-like"/>
</dbReference>
<dbReference type="SUPFAM" id="SSF52172">
    <property type="entry name" value="CheY-like"/>
    <property type="match status" value="1"/>
</dbReference>
<dbReference type="PANTHER" id="PTHR45566:SF1">
    <property type="entry name" value="HTH-TYPE TRANSCRIPTIONAL REGULATOR YHJB-RELATED"/>
    <property type="match status" value="1"/>
</dbReference>
<dbReference type="CDD" id="cd06170">
    <property type="entry name" value="LuxR_C_like"/>
    <property type="match status" value="1"/>
</dbReference>
<keyword evidence="2 6" id="KW-0238">DNA-binding</keyword>
<dbReference type="Proteomes" id="UP000233491">
    <property type="component" value="Unassembled WGS sequence"/>
</dbReference>